<comment type="subcellular location">
    <subcellularLocation>
        <location evidence="1">Cell membrane</location>
        <topology evidence="1">Multi-pass membrane protein</topology>
    </subcellularLocation>
    <subcellularLocation>
        <location evidence="6">Membrane</location>
        <topology evidence="6">Multi-pass membrane protein</topology>
    </subcellularLocation>
</comment>
<dbReference type="GO" id="GO:0017038">
    <property type="term" value="P:protein import"/>
    <property type="evidence" value="ECO:0007669"/>
    <property type="project" value="TreeGrafter"/>
</dbReference>
<protein>
    <submittedName>
        <fullName evidence="9">Biopolymer transport protein</fullName>
    </submittedName>
</protein>
<evidence type="ECO:0000256" key="6">
    <source>
        <dbReference type="RuleBase" id="RU004057"/>
    </source>
</evidence>
<feature type="transmembrane region" description="Helical" evidence="7">
    <location>
        <begin position="162"/>
        <end position="183"/>
    </location>
</feature>
<evidence type="ECO:0000256" key="1">
    <source>
        <dbReference type="ARBA" id="ARBA00004651"/>
    </source>
</evidence>
<dbReference type="KEGG" id="sfc:Spiaf_2340"/>
<accession>H9ULH9</accession>
<dbReference type="GO" id="GO:0005886">
    <property type="term" value="C:plasma membrane"/>
    <property type="evidence" value="ECO:0007669"/>
    <property type="project" value="UniProtKB-SubCell"/>
</dbReference>
<keyword evidence="10" id="KW-1185">Reference proteome</keyword>
<dbReference type="eggNOG" id="COG0811">
    <property type="taxonomic scope" value="Bacteria"/>
</dbReference>
<proteinExistence type="inferred from homology"/>
<keyword evidence="6" id="KW-0813">Transport</keyword>
<evidence type="ECO:0000256" key="7">
    <source>
        <dbReference type="SAM" id="Phobius"/>
    </source>
</evidence>
<evidence type="ECO:0000313" key="10">
    <source>
        <dbReference type="Proteomes" id="UP000007383"/>
    </source>
</evidence>
<dbReference type="AlphaFoldDB" id="H9ULH9"/>
<feature type="transmembrane region" description="Helical" evidence="7">
    <location>
        <begin position="117"/>
        <end position="142"/>
    </location>
</feature>
<gene>
    <name evidence="9" type="ordered locus">Spiaf_2340</name>
</gene>
<dbReference type="EMBL" id="CP003282">
    <property type="protein sequence ID" value="AFG38372.1"/>
    <property type="molecule type" value="Genomic_DNA"/>
</dbReference>
<sequence>MDQTMSLLELFELGGPFMWPLLVFSIATVGLILERVVYLALHDLRVRDIRDAVVQIIRRDGLEAAREYCAGLKQRRGAKTVFVELLAHTGMGEHRMEKAAEAEGNERVRSLENGFNLLQAIAGIAPLCGFLGTVSGMIGAFRSIAEADQVNAQLVAHGIYEALITTVYGLIIAIIALSAVNILMHVVDSFAAHVEKAVSDTITAVLAAGESA</sequence>
<evidence type="ECO:0000259" key="8">
    <source>
        <dbReference type="Pfam" id="PF01618"/>
    </source>
</evidence>
<organism evidence="9 10">
    <name type="scientific">Spirochaeta africana (strain ATCC 700263 / DSM 8902 / Z-7692)</name>
    <dbReference type="NCBI Taxonomy" id="889378"/>
    <lineage>
        <taxon>Bacteria</taxon>
        <taxon>Pseudomonadati</taxon>
        <taxon>Spirochaetota</taxon>
        <taxon>Spirochaetia</taxon>
        <taxon>Spirochaetales</taxon>
        <taxon>Spirochaetaceae</taxon>
        <taxon>Spirochaeta</taxon>
    </lineage>
</organism>
<comment type="similarity">
    <text evidence="6">Belongs to the exbB/tolQ family.</text>
</comment>
<dbReference type="Proteomes" id="UP000007383">
    <property type="component" value="Chromosome"/>
</dbReference>
<dbReference type="InterPro" id="IPR050790">
    <property type="entry name" value="ExbB/TolQ_transport"/>
</dbReference>
<feature type="domain" description="MotA/TolQ/ExbB proton channel" evidence="8">
    <location>
        <begin position="88"/>
        <end position="195"/>
    </location>
</feature>
<dbReference type="HOGENOM" id="CLU_053325_4_0_12"/>
<keyword evidence="6" id="KW-0653">Protein transport</keyword>
<dbReference type="PATRIC" id="fig|889378.3.peg.2314"/>
<keyword evidence="3 7" id="KW-0812">Transmembrane</keyword>
<dbReference type="OrthoDB" id="4045at2"/>
<evidence type="ECO:0000313" key="9">
    <source>
        <dbReference type="EMBL" id="AFG38372.1"/>
    </source>
</evidence>
<feature type="transmembrane region" description="Helical" evidence="7">
    <location>
        <begin position="17"/>
        <end position="41"/>
    </location>
</feature>
<dbReference type="STRING" id="889378.Spiaf_2340"/>
<evidence type="ECO:0000256" key="3">
    <source>
        <dbReference type="ARBA" id="ARBA00022692"/>
    </source>
</evidence>
<evidence type="ECO:0000256" key="2">
    <source>
        <dbReference type="ARBA" id="ARBA00022475"/>
    </source>
</evidence>
<dbReference type="Pfam" id="PF01618">
    <property type="entry name" value="MotA_ExbB"/>
    <property type="match status" value="1"/>
</dbReference>
<dbReference type="InterPro" id="IPR002898">
    <property type="entry name" value="MotA_ExbB_proton_chnl"/>
</dbReference>
<evidence type="ECO:0000256" key="4">
    <source>
        <dbReference type="ARBA" id="ARBA00022989"/>
    </source>
</evidence>
<dbReference type="PANTHER" id="PTHR30625">
    <property type="entry name" value="PROTEIN TOLQ"/>
    <property type="match status" value="1"/>
</dbReference>
<keyword evidence="5 7" id="KW-0472">Membrane</keyword>
<keyword evidence="2" id="KW-1003">Cell membrane</keyword>
<dbReference type="PANTHER" id="PTHR30625:SF11">
    <property type="entry name" value="MOTA_TOLQ_EXBB PROTON CHANNEL DOMAIN-CONTAINING PROTEIN"/>
    <property type="match status" value="1"/>
</dbReference>
<name>H9ULH9_SPIAZ</name>
<keyword evidence="4 7" id="KW-1133">Transmembrane helix</keyword>
<evidence type="ECO:0000256" key="5">
    <source>
        <dbReference type="ARBA" id="ARBA00023136"/>
    </source>
</evidence>
<dbReference type="RefSeq" id="WP_014456354.1">
    <property type="nucleotide sequence ID" value="NC_017098.1"/>
</dbReference>
<reference evidence="10" key="1">
    <citation type="journal article" date="2013" name="Stand. Genomic Sci.">
        <title>Complete genome sequence of the halophilic bacterium Spirochaeta africana type strain (Z-7692(T)) from the alkaline Lake Magadi in the East African Rift.</title>
        <authorList>
            <person name="Liolos K."/>
            <person name="Abt B."/>
            <person name="Scheuner C."/>
            <person name="Teshima H."/>
            <person name="Held B."/>
            <person name="Lapidus A."/>
            <person name="Nolan M."/>
            <person name="Lucas S."/>
            <person name="Deshpande S."/>
            <person name="Cheng J.F."/>
            <person name="Tapia R."/>
            <person name="Goodwin L.A."/>
            <person name="Pitluck S."/>
            <person name="Pagani I."/>
            <person name="Ivanova N."/>
            <person name="Mavromatis K."/>
            <person name="Mikhailova N."/>
            <person name="Huntemann M."/>
            <person name="Pati A."/>
            <person name="Chen A."/>
            <person name="Palaniappan K."/>
            <person name="Land M."/>
            <person name="Rohde M."/>
            <person name="Tindall B.J."/>
            <person name="Detter J.C."/>
            <person name="Goker M."/>
            <person name="Bristow J."/>
            <person name="Eisen J.A."/>
            <person name="Markowitz V."/>
            <person name="Hugenholtz P."/>
            <person name="Woyke T."/>
            <person name="Klenk H.P."/>
            <person name="Kyrpides N.C."/>
        </authorList>
    </citation>
    <scope>NUCLEOTIDE SEQUENCE</scope>
    <source>
        <strain evidence="10">ATCC 700263 / DSM 8902 / Z-7692</strain>
    </source>
</reference>